<evidence type="ECO:0000256" key="2">
    <source>
        <dbReference type="SAM" id="Phobius"/>
    </source>
</evidence>
<name>A0ABN1W6H6_9PSEU</name>
<dbReference type="Proteomes" id="UP001500653">
    <property type="component" value="Unassembled WGS sequence"/>
</dbReference>
<sequence>MLQTQDGQELEVDWLRYPDIPKQELVDHAATHGWRYSVQNYNGDSWFLTFTFAPSTPYEDASVRLTNELGAAEPDGTGRYALDPGRYSSLSDDRRREVIAAAGWEPASSGTGKDGLLQVTRPGLELSDGVTEPQLLGIRPQEFRQNPAVIRYAREIQQEHGNDPLAPETLDRLRQRNNYWLKRFLGSAALCGLLWATGPFPLFIGMQDDIGSDTAVQVGVWMMVAGTVFGGIAWWIRHRRKRDIGAHLKALRQLRRIHNDPRAASNRHDCEDRRLRRRMRPRARP</sequence>
<evidence type="ECO:0000313" key="4">
    <source>
        <dbReference type="Proteomes" id="UP001500653"/>
    </source>
</evidence>
<feature type="transmembrane region" description="Helical" evidence="2">
    <location>
        <begin position="218"/>
        <end position="236"/>
    </location>
</feature>
<proteinExistence type="predicted"/>
<gene>
    <name evidence="3" type="ORF">GCM10009676_22930</name>
</gene>
<protein>
    <recommendedName>
        <fullName evidence="5">DUF2812 domain-containing protein</fullName>
    </recommendedName>
</protein>
<comment type="caution">
    <text evidence="3">The sequence shown here is derived from an EMBL/GenBank/DDBJ whole genome shotgun (WGS) entry which is preliminary data.</text>
</comment>
<keyword evidence="2" id="KW-1133">Transmembrane helix</keyword>
<accession>A0ABN1W6H6</accession>
<keyword evidence="4" id="KW-1185">Reference proteome</keyword>
<keyword evidence="2" id="KW-0812">Transmembrane</keyword>
<feature type="compositionally biased region" description="Basic and acidic residues" evidence="1">
    <location>
        <begin position="262"/>
        <end position="274"/>
    </location>
</feature>
<dbReference type="EMBL" id="BAAALN010000005">
    <property type="protein sequence ID" value="GAA1237856.1"/>
    <property type="molecule type" value="Genomic_DNA"/>
</dbReference>
<evidence type="ECO:0008006" key="5">
    <source>
        <dbReference type="Google" id="ProtNLM"/>
    </source>
</evidence>
<reference evidence="3 4" key="1">
    <citation type="journal article" date="2019" name="Int. J. Syst. Evol. Microbiol.">
        <title>The Global Catalogue of Microorganisms (GCM) 10K type strain sequencing project: providing services to taxonomists for standard genome sequencing and annotation.</title>
        <authorList>
            <consortium name="The Broad Institute Genomics Platform"/>
            <consortium name="The Broad Institute Genome Sequencing Center for Infectious Disease"/>
            <person name="Wu L."/>
            <person name="Ma J."/>
        </authorList>
    </citation>
    <scope>NUCLEOTIDE SEQUENCE [LARGE SCALE GENOMIC DNA]</scope>
    <source>
        <strain evidence="3 4">JCM 13023</strain>
    </source>
</reference>
<feature type="region of interest" description="Disordered" evidence="1">
    <location>
        <begin position="262"/>
        <end position="285"/>
    </location>
</feature>
<organism evidence="3 4">
    <name type="scientific">Prauserella halophila</name>
    <dbReference type="NCBI Taxonomy" id="185641"/>
    <lineage>
        <taxon>Bacteria</taxon>
        <taxon>Bacillati</taxon>
        <taxon>Actinomycetota</taxon>
        <taxon>Actinomycetes</taxon>
        <taxon>Pseudonocardiales</taxon>
        <taxon>Pseudonocardiaceae</taxon>
        <taxon>Prauserella</taxon>
    </lineage>
</organism>
<keyword evidence="2" id="KW-0472">Membrane</keyword>
<feature type="compositionally biased region" description="Basic residues" evidence="1">
    <location>
        <begin position="275"/>
        <end position="285"/>
    </location>
</feature>
<evidence type="ECO:0000313" key="3">
    <source>
        <dbReference type="EMBL" id="GAA1237856.1"/>
    </source>
</evidence>
<evidence type="ECO:0000256" key="1">
    <source>
        <dbReference type="SAM" id="MobiDB-lite"/>
    </source>
</evidence>
<feature type="transmembrane region" description="Helical" evidence="2">
    <location>
        <begin position="184"/>
        <end position="206"/>
    </location>
</feature>